<protein>
    <submittedName>
        <fullName evidence="2">Uncharacterized protein</fullName>
    </submittedName>
</protein>
<feature type="transmembrane region" description="Helical" evidence="1">
    <location>
        <begin position="91"/>
        <end position="113"/>
    </location>
</feature>
<feature type="transmembrane region" description="Helical" evidence="1">
    <location>
        <begin position="51"/>
        <end position="79"/>
    </location>
</feature>
<keyword evidence="1" id="KW-1133">Transmembrane helix</keyword>
<dbReference type="EMBL" id="LWQS01000038">
    <property type="protein sequence ID" value="OAN47341.1"/>
    <property type="molecule type" value="Genomic_DNA"/>
</dbReference>
<feature type="transmembrane region" description="Helical" evidence="1">
    <location>
        <begin position="9"/>
        <end position="31"/>
    </location>
</feature>
<keyword evidence="1" id="KW-0472">Membrane</keyword>
<evidence type="ECO:0000256" key="1">
    <source>
        <dbReference type="SAM" id="Phobius"/>
    </source>
</evidence>
<evidence type="ECO:0000313" key="2">
    <source>
        <dbReference type="EMBL" id="OAN47341.1"/>
    </source>
</evidence>
<sequence>MTDYLLSIVYWLGILMLIGVTLAAIVLWLIWQRLRSLNVPPTAGFFETMHYLPIALPIALDLLDLGLDVLAAPISWVILDRLGLRGLRNKAAIEALIPFTQPIPVFTIGWLIARLTGVGKTIILEEQQ</sequence>
<accession>A0A178MEZ6</accession>
<dbReference type="Proteomes" id="UP000078287">
    <property type="component" value="Unassembled WGS sequence"/>
</dbReference>
<dbReference type="STRING" id="1707952.A6A03_00960"/>
<organism evidence="2 3">
    <name type="scientific">Chloroflexus islandicus</name>
    <dbReference type="NCBI Taxonomy" id="1707952"/>
    <lineage>
        <taxon>Bacteria</taxon>
        <taxon>Bacillati</taxon>
        <taxon>Chloroflexota</taxon>
        <taxon>Chloroflexia</taxon>
        <taxon>Chloroflexales</taxon>
        <taxon>Chloroflexineae</taxon>
        <taxon>Chloroflexaceae</taxon>
        <taxon>Chloroflexus</taxon>
    </lineage>
</organism>
<dbReference type="AlphaFoldDB" id="A0A178MEZ6"/>
<reference evidence="2 3" key="1">
    <citation type="submission" date="2016-04" db="EMBL/GenBank/DDBJ databases">
        <title>Chloroflexus islandicus sp. nov., a thermophilic filamentous anoxygenic phototrophic bacterium from geyser Strokkur (Iceland).</title>
        <authorList>
            <person name="Gaisin V.A."/>
            <person name="Kalashnikov A.M."/>
            <person name="Sukhacheva M.V."/>
            <person name="Grouzdev D.S."/>
            <person name="Ivanov T.M."/>
            <person name="Kuznetsov B."/>
            <person name="Gorlenko V.M."/>
        </authorList>
    </citation>
    <scope>NUCLEOTIDE SEQUENCE [LARGE SCALE GENOMIC DNA]</scope>
    <source>
        <strain evidence="3">isl-2</strain>
    </source>
</reference>
<dbReference type="OrthoDB" id="163265at2"/>
<proteinExistence type="predicted"/>
<evidence type="ECO:0000313" key="3">
    <source>
        <dbReference type="Proteomes" id="UP000078287"/>
    </source>
</evidence>
<dbReference type="RefSeq" id="WP_066784442.1">
    <property type="nucleotide sequence ID" value="NZ_LWQS01000038.1"/>
</dbReference>
<keyword evidence="3" id="KW-1185">Reference proteome</keyword>
<gene>
    <name evidence="2" type="ORF">A6A03_00960</name>
</gene>
<comment type="caution">
    <text evidence="2">The sequence shown here is derived from an EMBL/GenBank/DDBJ whole genome shotgun (WGS) entry which is preliminary data.</text>
</comment>
<keyword evidence="1" id="KW-0812">Transmembrane</keyword>
<name>A0A178MEZ6_9CHLR</name>